<name>A0A699WGD2_TANCI</name>
<dbReference type="EMBL" id="BKCJ011673011">
    <property type="protein sequence ID" value="GFD46397.1"/>
    <property type="molecule type" value="Genomic_DNA"/>
</dbReference>
<reference evidence="2" key="1">
    <citation type="journal article" date="2019" name="Sci. Rep.">
        <title>Draft genome of Tanacetum cinerariifolium, the natural source of mosquito coil.</title>
        <authorList>
            <person name="Yamashiro T."/>
            <person name="Shiraishi A."/>
            <person name="Satake H."/>
            <person name="Nakayama K."/>
        </authorList>
    </citation>
    <scope>NUCLEOTIDE SEQUENCE</scope>
</reference>
<feature type="region of interest" description="Disordered" evidence="1">
    <location>
        <begin position="1"/>
        <end position="70"/>
    </location>
</feature>
<evidence type="ECO:0000313" key="2">
    <source>
        <dbReference type="EMBL" id="GFD46397.1"/>
    </source>
</evidence>
<dbReference type="AlphaFoldDB" id="A0A699WGD2"/>
<feature type="compositionally biased region" description="Acidic residues" evidence="1">
    <location>
        <begin position="42"/>
        <end position="52"/>
    </location>
</feature>
<gene>
    <name evidence="2" type="ORF">Tci_918366</name>
</gene>
<accession>A0A699WGD2</accession>
<protein>
    <submittedName>
        <fullName evidence="2">Uncharacterized protein</fullName>
    </submittedName>
</protein>
<feature type="non-terminal residue" evidence="2">
    <location>
        <position position="1"/>
    </location>
</feature>
<organism evidence="2">
    <name type="scientific">Tanacetum cinerariifolium</name>
    <name type="common">Dalmatian daisy</name>
    <name type="synonym">Chrysanthemum cinerariifolium</name>
    <dbReference type="NCBI Taxonomy" id="118510"/>
    <lineage>
        <taxon>Eukaryota</taxon>
        <taxon>Viridiplantae</taxon>
        <taxon>Streptophyta</taxon>
        <taxon>Embryophyta</taxon>
        <taxon>Tracheophyta</taxon>
        <taxon>Spermatophyta</taxon>
        <taxon>Magnoliopsida</taxon>
        <taxon>eudicotyledons</taxon>
        <taxon>Gunneridae</taxon>
        <taxon>Pentapetalae</taxon>
        <taxon>asterids</taxon>
        <taxon>campanulids</taxon>
        <taxon>Asterales</taxon>
        <taxon>Asteraceae</taxon>
        <taxon>Asteroideae</taxon>
        <taxon>Anthemideae</taxon>
        <taxon>Anthemidinae</taxon>
        <taxon>Tanacetum</taxon>
    </lineage>
</organism>
<proteinExistence type="predicted"/>
<evidence type="ECO:0000256" key="1">
    <source>
        <dbReference type="SAM" id="MobiDB-lite"/>
    </source>
</evidence>
<sequence>DIEEDDDAEIIFSYEVQGDQTPPPRDESSDFDSEPEAKEADNEPEAEEADNELEVKEAGESSTARDPQFVGGLAPWALRRDLETSRTEVSLLRSEAKIGKMEREILIMI</sequence>
<comment type="caution">
    <text evidence="2">The sequence shown here is derived from an EMBL/GenBank/DDBJ whole genome shotgun (WGS) entry which is preliminary data.</text>
</comment>